<name>A0AAE3N277_9HYPH</name>
<organism evidence="2 3">
    <name type="scientific">Ectorhizobium quercum</name>
    <dbReference type="NCBI Taxonomy" id="2965071"/>
    <lineage>
        <taxon>Bacteria</taxon>
        <taxon>Pseudomonadati</taxon>
        <taxon>Pseudomonadota</taxon>
        <taxon>Alphaproteobacteria</taxon>
        <taxon>Hyphomicrobiales</taxon>
        <taxon>Rhizobiaceae</taxon>
        <taxon>Ectorhizobium</taxon>
    </lineage>
</organism>
<evidence type="ECO:0000313" key="2">
    <source>
        <dbReference type="EMBL" id="MCX8998861.1"/>
    </source>
</evidence>
<dbReference type="Proteomes" id="UP001208771">
    <property type="component" value="Unassembled WGS sequence"/>
</dbReference>
<dbReference type="InterPro" id="IPR038444">
    <property type="entry name" value="DUF465_sf"/>
</dbReference>
<dbReference type="InterPro" id="IPR007420">
    <property type="entry name" value="DUF465"/>
</dbReference>
<protein>
    <submittedName>
        <fullName evidence="2">YdcH family protein</fullName>
    </submittedName>
</protein>
<dbReference type="AlphaFoldDB" id="A0AAE3N277"/>
<dbReference type="Pfam" id="PF04325">
    <property type="entry name" value="DUF465"/>
    <property type="match status" value="1"/>
</dbReference>
<keyword evidence="3" id="KW-1185">Reference proteome</keyword>
<sequence length="79" mass="8960">MSNTPHTLGEEFPDQIEAIHALKARDARFAKILAEYDEVNDQIHRSESRIDTLSEEAENVLRKRRLTLKDTIAGALATQ</sequence>
<feature type="coiled-coil region" evidence="1">
    <location>
        <begin position="36"/>
        <end position="63"/>
    </location>
</feature>
<keyword evidence="1" id="KW-0175">Coiled coil</keyword>
<accession>A0AAE3N277</accession>
<reference evidence="2" key="1">
    <citation type="submission" date="2022-07" db="EMBL/GenBank/DDBJ databases">
        <title>Ectorhizobium quercum gen.nov., sp. nov.</title>
        <authorList>
            <person name="Ma T."/>
            <person name="Li Y."/>
        </authorList>
    </citation>
    <scope>NUCLEOTIDE SEQUENCE</scope>
    <source>
        <strain evidence="2">BDR2-2</strain>
    </source>
</reference>
<dbReference type="RefSeq" id="WP_306412364.1">
    <property type="nucleotide sequence ID" value="NZ_JANFPI010000006.1"/>
</dbReference>
<dbReference type="EMBL" id="JANFPI010000006">
    <property type="protein sequence ID" value="MCX8998861.1"/>
    <property type="molecule type" value="Genomic_DNA"/>
</dbReference>
<dbReference type="Gene3D" id="6.10.280.50">
    <property type="match status" value="1"/>
</dbReference>
<evidence type="ECO:0000313" key="3">
    <source>
        <dbReference type="Proteomes" id="UP001208771"/>
    </source>
</evidence>
<gene>
    <name evidence="2" type="ORF">NOF55_17255</name>
</gene>
<proteinExistence type="predicted"/>
<comment type="caution">
    <text evidence="2">The sequence shown here is derived from an EMBL/GenBank/DDBJ whole genome shotgun (WGS) entry which is preliminary data.</text>
</comment>
<evidence type="ECO:0000256" key="1">
    <source>
        <dbReference type="SAM" id="Coils"/>
    </source>
</evidence>